<keyword evidence="14" id="KW-1185">Reference proteome</keyword>
<dbReference type="EMBL" id="KB870807">
    <property type="protein sequence ID" value="EOA30740.1"/>
    <property type="molecule type" value="Genomic_DNA"/>
</dbReference>
<evidence type="ECO:0000259" key="11">
    <source>
        <dbReference type="Pfam" id="PF00185"/>
    </source>
</evidence>
<dbReference type="PANTHER" id="PTHR45753">
    <property type="entry name" value="ORNITHINE CARBAMOYLTRANSFERASE, MITOCHONDRIAL"/>
    <property type="match status" value="1"/>
</dbReference>
<evidence type="ECO:0000256" key="6">
    <source>
        <dbReference type="ARBA" id="ARBA00022679"/>
    </source>
</evidence>
<dbReference type="PRINTS" id="PR00101">
    <property type="entry name" value="ATCASE"/>
</dbReference>
<dbReference type="InterPro" id="IPR006132">
    <property type="entry name" value="Asp/Orn_carbamoyltranf_P-bd"/>
</dbReference>
<dbReference type="GO" id="GO:0044205">
    <property type="term" value="P:'de novo' UMP biosynthetic process"/>
    <property type="evidence" value="ECO:0007669"/>
    <property type="project" value="UniProtKB-UniPathway"/>
</dbReference>
<dbReference type="GO" id="GO:0006207">
    <property type="term" value="P:'de novo' pyrimidine nucleobase biosynthetic process"/>
    <property type="evidence" value="ECO:0007669"/>
    <property type="project" value="InterPro"/>
</dbReference>
<dbReference type="AlphaFoldDB" id="R0HYR4"/>
<dbReference type="NCBIfam" id="TIGR00670">
    <property type="entry name" value="asp_carb_tr"/>
    <property type="match status" value="1"/>
</dbReference>
<dbReference type="HAMAP" id="MF_00001">
    <property type="entry name" value="Asp_carb_tr"/>
    <property type="match status" value="1"/>
</dbReference>
<evidence type="ECO:0000256" key="2">
    <source>
        <dbReference type="ARBA" id="ARBA00008896"/>
    </source>
</evidence>
<dbReference type="GO" id="GO:0016597">
    <property type="term" value="F:amino acid binding"/>
    <property type="evidence" value="ECO:0007669"/>
    <property type="project" value="InterPro"/>
</dbReference>
<dbReference type="InterPro" id="IPR006130">
    <property type="entry name" value="Asp/Orn_carbamoylTrfase"/>
</dbReference>
<accession>R0HYR4</accession>
<evidence type="ECO:0000256" key="9">
    <source>
        <dbReference type="ARBA" id="ARBA00048859"/>
    </source>
</evidence>
<protein>
    <recommendedName>
        <fullName evidence="4">aspartate carbamoyltransferase</fullName>
        <ecNumber evidence="4">2.1.3.2</ecNumber>
    </recommendedName>
</protein>
<dbReference type="InterPro" id="IPR006131">
    <property type="entry name" value="Asp_carbamoyltransf_Asp/Orn-bd"/>
</dbReference>
<dbReference type="OrthoDB" id="1924069at2759"/>
<evidence type="ECO:0000256" key="8">
    <source>
        <dbReference type="ARBA" id="ARBA00043884"/>
    </source>
</evidence>
<dbReference type="STRING" id="81985.R0HYR4"/>
<gene>
    <name evidence="13" type="ORF">CARUB_v10013880mg</name>
</gene>
<dbReference type="Pfam" id="PF00185">
    <property type="entry name" value="OTCace"/>
    <property type="match status" value="1"/>
</dbReference>
<name>R0HYR4_9BRAS</name>
<dbReference type="PRINTS" id="PR00100">
    <property type="entry name" value="AOTCASE"/>
</dbReference>
<dbReference type="FunFam" id="3.40.50.1370:FF:000001">
    <property type="entry name" value="Aspartate carbamoyltransferase"/>
    <property type="match status" value="1"/>
</dbReference>
<dbReference type="eggNOG" id="KOG0370">
    <property type="taxonomic scope" value="Eukaryota"/>
</dbReference>
<keyword evidence="5" id="KW-0021">Allosteric enzyme</keyword>
<dbReference type="EC" id="2.1.3.2" evidence="4"/>
<comment type="similarity">
    <text evidence="2">Belongs to the aspartate/ornithine carbamoyltransferase superfamily. ATCase family.</text>
</comment>
<evidence type="ECO:0000313" key="14">
    <source>
        <dbReference type="Proteomes" id="UP000029121"/>
    </source>
</evidence>
<comment type="catalytic activity">
    <reaction evidence="9">
        <text>carbamoyl phosphate + L-aspartate = N-carbamoyl-L-aspartate + phosphate + H(+)</text>
        <dbReference type="Rhea" id="RHEA:20013"/>
        <dbReference type="ChEBI" id="CHEBI:15378"/>
        <dbReference type="ChEBI" id="CHEBI:29991"/>
        <dbReference type="ChEBI" id="CHEBI:32814"/>
        <dbReference type="ChEBI" id="CHEBI:43474"/>
        <dbReference type="ChEBI" id="CHEBI:58228"/>
        <dbReference type="EC" id="2.1.3.2"/>
    </reaction>
</comment>
<reference evidence="14" key="1">
    <citation type="journal article" date="2013" name="Nat. Genet.">
        <title>The Capsella rubella genome and the genomic consequences of rapid mating system evolution.</title>
        <authorList>
            <person name="Slotte T."/>
            <person name="Hazzouri K.M."/>
            <person name="Agren J.A."/>
            <person name="Koenig D."/>
            <person name="Maumus F."/>
            <person name="Guo Y.L."/>
            <person name="Steige K."/>
            <person name="Platts A.E."/>
            <person name="Escobar J.S."/>
            <person name="Newman L.K."/>
            <person name="Wang W."/>
            <person name="Mandakova T."/>
            <person name="Vello E."/>
            <person name="Smith L.M."/>
            <person name="Henz S.R."/>
            <person name="Steffen J."/>
            <person name="Takuno S."/>
            <person name="Brandvain Y."/>
            <person name="Coop G."/>
            <person name="Andolfatto P."/>
            <person name="Hu T.T."/>
            <person name="Blanchette M."/>
            <person name="Clark R.M."/>
            <person name="Quesneville H."/>
            <person name="Nordborg M."/>
            <person name="Gaut B.S."/>
            <person name="Lysak M.A."/>
            <person name="Jenkins J."/>
            <person name="Grimwood J."/>
            <person name="Chapman J."/>
            <person name="Prochnik S."/>
            <person name="Shu S."/>
            <person name="Rokhsar D."/>
            <person name="Schmutz J."/>
            <person name="Weigel D."/>
            <person name="Wright S.I."/>
        </authorList>
    </citation>
    <scope>NUCLEOTIDE SEQUENCE [LARGE SCALE GENOMIC DNA]</scope>
    <source>
        <strain evidence="14">cv. Monte Gargano</strain>
    </source>
</reference>
<dbReference type="InterPro" id="IPR036901">
    <property type="entry name" value="Asp/Orn_carbamoylTrfase_sf"/>
</dbReference>
<evidence type="ECO:0000256" key="4">
    <source>
        <dbReference type="ARBA" id="ARBA00013008"/>
    </source>
</evidence>
<dbReference type="UniPathway" id="UPA00070">
    <property type="reaction ID" value="UER00116"/>
</dbReference>
<dbReference type="GO" id="GO:0006520">
    <property type="term" value="P:amino acid metabolic process"/>
    <property type="evidence" value="ECO:0007669"/>
    <property type="project" value="InterPro"/>
</dbReference>
<dbReference type="Gene3D" id="3.40.50.1370">
    <property type="entry name" value="Aspartate/ornithine carbamoyltransferase"/>
    <property type="match status" value="2"/>
</dbReference>
<keyword evidence="7" id="KW-0665">Pyrimidine biosynthesis</keyword>
<feature type="domain" description="Aspartate/ornithine carbamoyltransferase carbamoyl-P binding" evidence="12">
    <location>
        <begin position="94"/>
        <end position="235"/>
    </location>
</feature>
<dbReference type="SUPFAM" id="SSF53671">
    <property type="entry name" value="Aspartate/ornithine carbamoyltransferase"/>
    <property type="match status" value="1"/>
</dbReference>
<evidence type="ECO:0000259" key="12">
    <source>
        <dbReference type="Pfam" id="PF02729"/>
    </source>
</evidence>
<sequence length="398" mass="44190">MAILSSLSSATLCGASVFPKVLACSSEFSTNLSSPFESSKICLTSSFPASRHPKKISTWNLTRNVAPIQGIRCHAMQVETRECFTAGKKFQLSDVIEGQQFDREMLSAIFDVAREMEKIEKSSTQSELLKGYLMATLFYEPSTRTRLSFESAMKRLGGEVLTTENAREFSSAAKGETLEDTIRTVEGYSDIIVMRHFESGAARKAAATANIPVINAGDGPGEHPTQALLDVYTIQSEIGKLDGISVALVGDLANGRTVRSLAYLLAKFKDVKIYFVSPEIVKMKDDIKDYLTSNGVKWEESSNLMEVASKCDVVYQTRIQRERFGERLDLYEAARGKYIVDKDLLGVMQEKAIIMHPLPRLDEITADVDADPRAAYFRQAKNGLFIRMALLKLLLTGW</sequence>
<dbReference type="GO" id="GO:0004070">
    <property type="term" value="F:aspartate carbamoyltransferase activity"/>
    <property type="evidence" value="ECO:0007669"/>
    <property type="project" value="UniProtKB-EC"/>
</dbReference>
<dbReference type="PROSITE" id="PS00097">
    <property type="entry name" value="CARBAMOYLTRANSFERASE"/>
    <property type="match status" value="1"/>
</dbReference>
<comment type="subunit">
    <text evidence="3">Homotrimer.</text>
</comment>
<evidence type="ECO:0000256" key="1">
    <source>
        <dbReference type="ARBA" id="ARBA00004852"/>
    </source>
</evidence>
<dbReference type="Pfam" id="PF02729">
    <property type="entry name" value="OTCace_N"/>
    <property type="match status" value="1"/>
</dbReference>
<evidence type="ECO:0000256" key="7">
    <source>
        <dbReference type="ARBA" id="ARBA00022975"/>
    </source>
</evidence>
<dbReference type="Proteomes" id="UP000029121">
    <property type="component" value="Unassembled WGS sequence"/>
</dbReference>
<evidence type="ECO:0000313" key="13">
    <source>
        <dbReference type="EMBL" id="EOA30740.1"/>
    </source>
</evidence>
<proteinExistence type="inferred from homology"/>
<evidence type="ECO:0000256" key="3">
    <source>
        <dbReference type="ARBA" id="ARBA00011233"/>
    </source>
</evidence>
<dbReference type="PANTHER" id="PTHR45753:SF6">
    <property type="entry name" value="ASPARTATE CARBAMOYLTRANSFERASE"/>
    <property type="match status" value="1"/>
</dbReference>
<dbReference type="InterPro" id="IPR002082">
    <property type="entry name" value="Asp_carbamoyltransf"/>
</dbReference>
<dbReference type="FunFam" id="3.40.50.1370:FF:000002">
    <property type="entry name" value="Aspartate carbamoyltransferase 2"/>
    <property type="match status" value="1"/>
</dbReference>
<evidence type="ECO:0000256" key="10">
    <source>
        <dbReference type="RuleBase" id="RU003634"/>
    </source>
</evidence>
<evidence type="ECO:0000256" key="5">
    <source>
        <dbReference type="ARBA" id="ARBA00022533"/>
    </source>
</evidence>
<feature type="domain" description="Aspartate/ornithine carbamoyltransferase Asp/Orn-binding" evidence="11">
    <location>
        <begin position="242"/>
        <end position="393"/>
    </location>
</feature>
<organism evidence="13 14">
    <name type="scientific">Capsella rubella</name>
    <dbReference type="NCBI Taxonomy" id="81985"/>
    <lineage>
        <taxon>Eukaryota</taxon>
        <taxon>Viridiplantae</taxon>
        <taxon>Streptophyta</taxon>
        <taxon>Embryophyta</taxon>
        <taxon>Tracheophyta</taxon>
        <taxon>Spermatophyta</taxon>
        <taxon>Magnoliopsida</taxon>
        <taxon>eudicotyledons</taxon>
        <taxon>Gunneridae</taxon>
        <taxon>Pentapetalae</taxon>
        <taxon>rosids</taxon>
        <taxon>malvids</taxon>
        <taxon>Brassicales</taxon>
        <taxon>Brassicaceae</taxon>
        <taxon>Camelineae</taxon>
        <taxon>Capsella</taxon>
    </lineage>
</organism>
<keyword evidence="6 10" id="KW-0808">Transferase</keyword>
<comment type="function">
    <text evidence="8">Catalyzes the condensation of carbamoyl phosphate and aspartate to form carbamoyl aspartate and inorganic phosphate, the committed step in the de novo pyrimidine nucleotide biosynthesis pathway.</text>
</comment>
<dbReference type="NCBIfam" id="NF002032">
    <property type="entry name" value="PRK00856.1"/>
    <property type="match status" value="1"/>
</dbReference>
<comment type="pathway">
    <text evidence="1">Pyrimidine metabolism; UMP biosynthesis via de novo pathway; (S)-dihydroorotate from bicarbonate: step 2/3.</text>
</comment>